<keyword evidence="3" id="KW-1185">Reference proteome</keyword>
<gene>
    <name evidence="2" type="ORF">HK105_203121</name>
</gene>
<feature type="transmembrane region" description="Helical" evidence="1">
    <location>
        <begin position="78"/>
        <end position="96"/>
    </location>
</feature>
<comment type="caution">
    <text evidence="2">The sequence shown here is derived from an EMBL/GenBank/DDBJ whole genome shotgun (WGS) entry which is preliminary data.</text>
</comment>
<feature type="transmembrane region" description="Helical" evidence="1">
    <location>
        <begin position="52"/>
        <end position="72"/>
    </location>
</feature>
<evidence type="ECO:0000313" key="2">
    <source>
        <dbReference type="EMBL" id="KAL2917455.1"/>
    </source>
</evidence>
<keyword evidence="1" id="KW-0812">Transmembrane</keyword>
<keyword evidence="1" id="KW-1133">Transmembrane helix</keyword>
<keyword evidence="1" id="KW-0472">Membrane</keyword>
<organism evidence="2 3">
    <name type="scientific">Polyrhizophydium stewartii</name>
    <dbReference type="NCBI Taxonomy" id="2732419"/>
    <lineage>
        <taxon>Eukaryota</taxon>
        <taxon>Fungi</taxon>
        <taxon>Fungi incertae sedis</taxon>
        <taxon>Chytridiomycota</taxon>
        <taxon>Chytridiomycota incertae sedis</taxon>
        <taxon>Chytridiomycetes</taxon>
        <taxon>Rhizophydiales</taxon>
        <taxon>Rhizophydiales incertae sedis</taxon>
        <taxon>Polyrhizophydium</taxon>
    </lineage>
</organism>
<name>A0ABR4ND50_9FUNG</name>
<feature type="transmembrane region" description="Helical" evidence="1">
    <location>
        <begin position="12"/>
        <end position="40"/>
    </location>
</feature>
<sequence>MPRISIVRLRDPLFAMVLAVELVTIAANVLVVASIIARIARGDRKAIRLRTGIAALNTTAAVLLILNTALTYAIDSAIGGQFESPLVALVGLGLWLQ</sequence>
<proteinExistence type="predicted"/>
<reference evidence="2 3" key="1">
    <citation type="submission" date="2023-09" db="EMBL/GenBank/DDBJ databases">
        <title>Pangenome analysis of Batrachochytrium dendrobatidis and related Chytrids.</title>
        <authorList>
            <person name="Yacoub M.N."/>
            <person name="Stajich J.E."/>
            <person name="James T.Y."/>
        </authorList>
    </citation>
    <scope>NUCLEOTIDE SEQUENCE [LARGE SCALE GENOMIC DNA]</scope>
    <source>
        <strain evidence="2 3">JEL0888</strain>
    </source>
</reference>
<protein>
    <submittedName>
        <fullName evidence="2">Uncharacterized protein</fullName>
    </submittedName>
</protein>
<evidence type="ECO:0000256" key="1">
    <source>
        <dbReference type="SAM" id="Phobius"/>
    </source>
</evidence>
<dbReference type="Proteomes" id="UP001527925">
    <property type="component" value="Unassembled WGS sequence"/>
</dbReference>
<dbReference type="EMBL" id="JADGIZ020000011">
    <property type="protein sequence ID" value="KAL2917455.1"/>
    <property type="molecule type" value="Genomic_DNA"/>
</dbReference>
<accession>A0ABR4ND50</accession>
<evidence type="ECO:0000313" key="3">
    <source>
        <dbReference type="Proteomes" id="UP001527925"/>
    </source>
</evidence>